<dbReference type="PROSITE" id="PS51363">
    <property type="entry name" value="W2"/>
    <property type="match status" value="1"/>
</dbReference>
<feature type="region of interest" description="Disordered" evidence="6">
    <location>
        <begin position="739"/>
        <end position="772"/>
    </location>
</feature>
<dbReference type="Pfam" id="PF02847">
    <property type="entry name" value="MA3"/>
    <property type="match status" value="1"/>
</dbReference>
<dbReference type="FunFam" id="1.25.40.180:FF:000042">
    <property type="entry name" value="Eukaryotic translation initiation factor 4 gamma"/>
    <property type="match status" value="1"/>
</dbReference>
<reference evidence="9 10" key="1">
    <citation type="submission" date="2017-07" db="EMBL/GenBank/DDBJ databases">
        <authorList>
            <person name="Talla V."/>
            <person name="Backstrom N."/>
        </authorList>
    </citation>
    <scope>NUCLEOTIDE SEQUENCE [LARGE SCALE GENOMIC DNA]</scope>
</reference>
<feature type="compositionally biased region" description="Basic and acidic residues" evidence="6">
    <location>
        <begin position="405"/>
        <end position="416"/>
    </location>
</feature>
<dbReference type="PROSITE" id="PS51366">
    <property type="entry name" value="MI"/>
    <property type="match status" value="1"/>
</dbReference>
<dbReference type="SMART" id="SM00515">
    <property type="entry name" value="eIF5C"/>
    <property type="match status" value="1"/>
</dbReference>
<comment type="similarity">
    <text evidence="1">Belongs to the eukaryotic initiation factor 4G family.</text>
</comment>
<dbReference type="EMBL" id="FZQP02006937">
    <property type="protein sequence ID" value="VVD05138.1"/>
    <property type="molecule type" value="Genomic_DNA"/>
</dbReference>
<dbReference type="GO" id="GO:0003729">
    <property type="term" value="F:mRNA binding"/>
    <property type="evidence" value="ECO:0007669"/>
    <property type="project" value="TreeGrafter"/>
</dbReference>
<evidence type="ECO:0000256" key="3">
    <source>
        <dbReference type="ARBA" id="ARBA00022553"/>
    </source>
</evidence>
<feature type="region of interest" description="Disordered" evidence="6">
    <location>
        <begin position="114"/>
        <end position="142"/>
    </location>
</feature>
<protein>
    <recommendedName>
        <fullName evidence="11">MI domain-containing protein</fullName>
    </recommendedName>
</protein>
<dbReference type="GO" id="GO:0003743">
    <property type="term" value="F:translation initiation factor activity"/>
    <property type="evidence" value="ECO:0007669"/>
    <property type="project" value="UniProtKB-KW"/>
</dbReference>
<feature type="compositionally biased region" description="Pro residues" evidence="6">
    <location>
        <begin position="69"/>
        <end position="79"/>
    </location>
</feature>
<evidence type="ECO:0000256" key="1">
    <source>
        <dbReference type="ARBA" id="ARBA00005775"/>
    </source>
</evidence>
<keyword evidence="4" id="KW-0810">Translation regulation</keyword>
<dbReference type="GO" id="GO:0016281">
    <property type="term" value="C:eukaryotic translation initiation factor 4F complex"/>
    <property type="evidence" value="ECO:0007669"/>
    <property type="project" value="TreeGrafter"/>
</dbReference>
<feature type="compositionally biased region" description="Polar residues" evidence="6">
    <location>
        <begin position="114"/>
        <end position="129"/>
    </location>
</feature>
<keyword evidence="5" id="KW-0648">Protein biosynthesis</keyword>
<accession>A0A5E4R407</accession>
<evidence type="ECO:0000313" key="10">
    <source>
        <dbReference type="Proteomes" id="UP000324832"/>
    </source>
</evidence>
<dbReference type="SUPFAM" id="SSF48371">
    <property type="entry name" value="ARM repeat"/>
    <property type="match status" value="3"/>
</dbReference>
<feature type="compositionally biased region" description="Low complexity" evidence="6">
    <location>
        <begin position="1217"/>
        <end position="1235"/>
    </location>
</feature>
<name>A0A5E4R407_9NEOP</name>
<dbReference type="Pfam" id="PF02020">
    <property type="entry name" value="W2"/>
    <property type="match status" value="1"/>
</dbReference>
<feature type="region of interest" description="Disordered" evidence="6">
    <location>
        <begin position="558"/>
        <end position="630"/>
    </location>
</feature>
<dbReference type="PANTHER" id="PTHR23253">
    <property type="entry name" value="EUKARYOTIC TRANSLATION INITIATION FACTOR 4 GAMMA"/>
    <property type="match status" value="1"/>
</dbReference>
<dbReference type="SMART" id="SM00544">
    <property type="entry name" value="MA3"/>
    <property type="match status" value="1"/>
</dbReference>
<feature type="region of interest" description="Disordered" evidence="6">
    <location>
        <begin position="1"/>
        <end position="101"/>
    </location>
</feature>
<evidence type="ECO:0008006" key="11">
    <source>
        <dbReference type="Google" id="ProtNLM"/>
    </source>
</evidence>
<feature type="compositionally biased region" description="Basic and acidic residues" evidence="6">
    <location>
        <begin position="1088"/>
        <end position="1106"/>
    </location>
</feature>
<dbReference type="SMART" id="SM00543">
    <property type="entry name" value="MIF4G"/>
    <property type="match status" value="1"/>
</dbReference>
<dbReference type="Proteomes" id="UP000324832">
    <property type="component" value="Unassembled WGS sequence"/>
</dbReference>
<dbReference type="InterPro" id="IPR003307">
    <property type="entry name" value="W2_domain"/>
</dbReference>
<proteinExistence type="inferred from homology"/>
<evidence type="ECO:0000259" key="7">
    <source>
        <dbReference type="PROSITE" id="PS51363"/>
    </source>
</evidence>
<keyword evidence="3" id="KW-0597">Phosphoprotein</keyword>
<dbReference type="InterPro" id="IPR003890">
    <property type="entry name" value="MIF4G-like_typ-3"/>
</dbReference>
<dbReference type="PANTHER" id="PTHR23253:SF78">
    <property type="entry name" value="EUKARYOTIC TRANSLATION INITIATION FACTOR 4G1, ISOFORM B-RELATED"/>
    <property type="match status" value="1"/>
</dbReference>
<dbReference type="InterPro" id="IPR003891">
    <property type="entry name" value="Initiation_fac_eIF4g_MI"/>
</dbReference>
<dbReference type="Gene3D" id="1.25.40.180">
    <property type="match status" value="3"/>
</dbReference>
<feature type="region of interest" description="Disordered" evidence="6">
    <location>
        <begin position="388"/>
        <end position="416"/>
    </location>
</feature>
<feature type="compositionally biased region" description="Gly residues" evidence="6">
    <location>
        <begin position="42"/>
        <end position="54"/>
    </location>
</feature>
<keyword evidence="10" id="KW-1185">Reference proteome</keyword>
<organism evidence="9 10">
    <name type="scientific">Leptidea sinapis</name>
    <dbReference type="NCBI Taxonomy" id="189913"/>
    <lineage>
        <taxon>Eukaryota</taxon>
        <taxon>Metazoa</taxon>
        <taxon>Ecdysozoa</taxon>
        <taxon>Arthropoda</taxon>
        <taxon>Hexapoda</taxon>
        <taxon>Insecta</taxon>
        <taxon>Pterygota</taxon>
        <taxon>Neoptera</taxon>
        <taxon>Endopterygota</taxon>
        <taxon>Lepidoptera</taxon>
        <taxon>Glossata</taxon>
        <taxon>Ditrysia</taxon>
        <taxon>Papilionoidea</taxon>
        <taxon>Pieridae</taxon>
        <taxon>Dismorphiinae</taxon>
        <taxon>Leptidea</taxon>
    </lineage>
</organism>
<evidence type="ECO:0000259" key="8">
    <source>
        <dbReference type="PROSITE" id="PS51366"/>
    </source>
</evidence>
<feature type="region of interest" description="Disordered" evidence="6">
    <location>
        <begin position="1205"/>
        <end position="1256"/>
    </location>
</feature>
<feature type="domain" description="W2" evidence="7">
    <location>
        <begin position="1445"/>
        <end position="1607"/>
    </location>
</feature>
<evidence type="ECO:0000256" key="6">
    <source>
        <dbReference type="SAM" id="MobiDB-lite"/>
    </source>
</evidence>
<sequence>MSGIGNQLPLAPSQCGPGTYPRASTPHMTIPANVADRYHPGGAAGPGYMGGNGTAGAQPPAQTMRAPSAPQPSAPPPPEMSKTTMAGHNYASTTSNASQPGRHQYLNFQFRAAQHSTRPNSHGRQQQQYIPGAGSTSGGPVMYHHPMLFQTAHIPIQQTYQTPRSTTPGGYYQYMPYLGYSPTGHAPPYVRQLPAKRLSHRVPIINPITQQSIFTEEFSNDNQNASGESSERQTPQPQDARVIVEQFNRMVSAAAMEPSKHSPAKSNYALKDYQVPDDLADTQLQENEIITLNINEKSDMLNDSDVSAEQHDVVTPVVSAVSDIPLIVPKSTVYVTNSNINEQSQSIVDSKFLEKPNVPQNETQSDVVILQDGKVEVQPYDQTALELQPSEQQPEEMKQMPQTQKVRETKERTKLDEKQRRIDINDKNVQELDVPKRNGPASVVISSIDSNLESINSPTSQNSTIETIDSLAQIGTKHKSSTLETEPLPSIISDTNKRTFLETQALAAKLLPSFENIAKDFPTEPAASISEESASPAQAKLTQSIVSAARNNTDTKMKDINLNNTNADATNGNMTSVAEPINEGNKTDKRIKNLKNNSKKNKNASSEQLRPEEEVSQENGENETDKVDENMEIEEEVSMEKPEETPARTVPVPKYKYGDDQWSPSNTSGKKCYNLRLLMQIKDDPLSKDKPNAAALLETWNVLRPSPIQDSMVSFNQITRPVNDSLFPNFLKNTNVGMRNTLPRDSKKEGWNAVTPGKGSMKLSPPSSGGSGAHKNVIVVSLSLREEVKLNKSDDAWKPSRFKKEDLSEEEVKTQELYKKFRGILNKLTPQKFETLLDRVKTLEINTQARLQGVIDLVFEKAIDEPNFSEAYAAMCSKLSTLKVPSANNPNQRVNFLTLIITKCQNQFIAEKVDEQVMKREKELAECTDPAKKKELQLLLEEELRRCRMRSVGNVRFIGELYKLKMLTPKIMVYCMDYLIKKLEEEKLECLCKLLTTVGEQVESEVKDQVEGIFKNMQDIVEKKANKISSRVRFMLQDVIELRRRKWVSKNVVDSQPKMMDQIQKEAEQHQRNIELMNTAPMGGGGGFRRDDGGRGKRGERGDGRRQNANSFMDNNWKTNTRNSYVVDTTKLKAATNSPKNLSSIKLAPPAWNHSSNIKSNTQTASNSMISLNKNMYSILENNQTDPTSLIKDMTPAAYTHSKSIERSTFNSTDEFSPAARSGSTSSARSELTTRSPPPAPSTPVTSPQEPVPEEKKKLIKQMVEYCCLNNDANELVEEIKLFGSHHHAAIISEILNVALEMSAKEIVVLSEAVLHVVSSGTIAPEHFAAGLTESLEFAPDSYIDVPMLYEYLGKFITPQLIKKNITLKDVHQCCDTVIAAKQGHLLLRAILKELIESMGVTFTRNKWNESGLQFNQWMPEEMVPKWLENNKLEFLENKGEVENSGKSTLTQVETQNKLLQLMNSDESCECIRGWIKDCVGEAAGEEWFMRVLTQAICEHALAGGEHLNHERMNKFAPLIGEFGDEKPRREAACLYGVQHLIHKLEHPQGLTLDIFQYLHEQYIISVEGFIAWETSETEPEGKAVMLKALTSFFTNIKEADNEDSCSEA</sequence>
<gene>
    <name evidence="9" type="ORF">LSINAPIS_LOCUS14741</name>
</gene>
<feature type="compositionally biased region" description="Polar residues" evidence="6">
    <location>
        <begin position="81"/>
        <end position="101"/>
    </location>
</feature>
<keyword evidence="2" id="KW-0396">Initiation factor</keyword>
<feature type="compositionally biased region" description="Polar residues" evidence="6">
    <location>
        <begin position="561"/>
        <end position="576"/>
    </location>
</feature>
<dbReference type="Pfam" id="PF02854">
    <property type="entry name" value="MIF4G"/>
    <property type="match status" value="1"/>
</dbReference>
<evidence type="ECO:0000256" key="5">
    <source>
        <dbReference type="ARBA" id="ARBA00022917"/>
    </source>
</evidence>
<dbReference type="InterPro" id="IPR016024">
    <property type="entry name" value="ARM-type_fold"/>
</dbReference>
<evidence type="ECO:0000256" key="2">
    <source>
        <dbReference type="ARBA" id="ARBA00022540"/>
    </source>
</evidence>
<feature type="region of interest" description="Disordered" evidence="6">
    <location>
        <begin position="1077"/>
        <end position="1117"/>
    </location>
</feature>
<feature type="compositionally biased region" description="Polar residues" evidence="6">
    <location>
        <begin position="1107"/>
        <end position="1117"/>
    </location>
</feature>
<evidence type="ECO:0000256" key="4">
    <source>
        <dbReference type="ARBA" id="ARBA00022845"/>
    </source>
</evidence>
<evidence type="ECO:0000313" key="9">
    <source>
        <dbReference type="EMBL" id="VVD05138.1"/>
    </source>
</evidence>
<feature type="domain" description="MI" evidence="8">
    <location>
        <begin position="1254"/>
        <end position="1376"/>
    </location>
</feature>
<dbReference type="GO" id="GO:0006417">
    <property type="term" value="P:regulation of translation"/>
    <property type="evidence" value="ECO:0007669"/>
    <property type="project" value="UniProtKB-KW"/>
</dbReference>
<dbReference type="CDD" id="cd11559">
    <property type="entry name" value="W2_eIF4G1_like"/>
    <property type="match status" value="1"/>
</dbReference>